<dbReference type="EMBL" id="ADBV01003365">
    <property type="protein sequence ID" value="EJW81793.1"/>
    <property type="molecule type" value="Genomic_DNA"/>
</dbReference>
<reference evidence="2" key="1">
    <citation type="submission" date="2012-08" db="EMBL/GenBank/DDBJ databases">
        <title>The Genome Sequence of Wuchereria bancrofti.</title>
        <authorList>
            <person name="Nutman T.B."/>
            <person name="Fink D.L."/>
            <person name="Russ C."/>
            <person name="Young S."/>
            <person name="Zeng Q."/>
            <person name="Koehrsen M."/>
            <person name="Alvarado L."/>
            <person name="Berlin A."/>
            <person name="Chapman S.B."/>
            <person name="Chen Z."/>
            <person name="Freedman E."/>
            <person name="Gellesch M."/>
            <person name="Goldberg J."/>
            <person name="Griggs A."/>
            <person name="Gujja S."/>
            <person name="Heilman E.R."/>
            <person name="Heiman D."/>
            <person name="Hepburn T."/>
            <person name="Howarth C."/>
            <person name="Jen D."/>
            <person name="Larson L."/>
            <person name="Lewis B."/>
            <person name="Mehta T."/>
            <person name="Park D."/>
            <person name="Pearson M."/>
            <person name="Roberts A."/>
            <person name="Saif S."/>
            <person name="Shea T."/>
            <person name="Shenoy N."/>
            <person name="Sisk P."/>
            <person name="Stolte C."/>
            <person name="Sykes S."/>
            <person name="Walk T."/>
            <person name="White J."/>
            <person name="Yandava C."/>
            <person name="Haas B."/>
            <person name="Henn M.R."/>
            <person name="Nusbaum C."/>
            <person name="Birren B."/>
        </authorList>
    </citation>
    <scope>NUCLEOTIDE SEQUENCE [LARGE SCALE GENOMIC DNA]</scope>
    <source>
        <strain evidence="2">NA</strain>
    </source>
</reference>
<gene>
    <name evidence="1" type="ORF">WUBG_07298</name>
</gene>
<feature type="non-terminal residue" evidence="1">
    <location>
        <position position="135"/>
    </location>
</feature>
<evidence type="ECO:0000313" key="1">
    <source>
        <dbReference type="EMBL" id="EJW81793.1"/>
    </source>
</evidence>
<accession>J9EHY9</accession>
<dbReference type="AlphaFoldDB" id="J9EHY9"/>
<proteinExistence type="predicted"/>
<evidence type="ECO:0000313" key="2">
    <source>
        <dbReference type="Proteomes" id="UP000004810"/>
    </source>
</evidence>
<feature type="non-terminal residue" evidence="1">
    <location>
        <position position="1"/>
    </location>
</feature>
<dbReference type="Proteomes" id="UP000004810">
    <property type="component" value="Unassembled WGS sequence"/>
</dbReference>
<comment type="caution">
    <text evidence="1">The sequence shown here is derived from an EMBL/GenBank/DDBJ whole genome shotgun (WGS) entry which is preliminary data.</text>
</comment>
<protein>
    <submittedName>
        <fullName evidence="1">Uncharacterized protein</fullName>
    </submittedName>
</protein>
<sequence length="135" mass="15636">IALDEPSCSEDLSSIVLHDDSSVSGTRRLRNIAATSRRSLFFGKDKAEMLARLTLLKDEVQKPVPMFELESHWTNIVGDNLLKQMNELCQCFLKMQEVGYMRDVDPRRVFLNYPELYLHNSKFWKKAVLPMLQTS</sequence>
<name>J9EHY9_WUCBA</name>
<organism evidence="1 2">
    <name type="scientific">Wuchereria bancrofti</name>
    <dbReference type="NCBI Taxonomy" id="6293"/>
    <lineage>
        <taxon>Eukaryota</taxon>
        <taxon>Metazoa</taxon>
        <taxon>Ecdysozoa</taxon>
        <taxon>Nematoda</taxon>
        <taxon>Chromadorea</taxon>
        <taxon>Rhabditida</taxon>
        <taxon>Spirurina</taxon>
        <taxon>Spiruromorpha</taxon>
        <taxon>Filarioidea</taxon>
        <taxon>Onchocercidae</taxon>
        <taxon>Wuchereria</taxon>
    </lineage>
</organism>